<gene>
    <name evidence="1" type="ORF">C1H66_00395</name>
</gene>
<dbReference type="AlphaFoldDB" id="A0A2N7TVH0"/>
<proteinExistence type="predicted"/>
<reference evidence="1 2" key="1">
    <citation type="submission" date="2018-01" db="EMBL/GenBank/DDBJ databases">
        <title>Halomonas endophytica sp. nov., isolated from storage liquid in the stems of Populus euphratica.</title>
        <authorList>
            <person name="Chen C."/>
        </authorList>
    </citation>
    <scope>NUCLEOTIDE SEQUENCE [LARGE SCALE GENOMIC DNA]</scope>
    <source>
        <strain evidence="1 2">DSM 26881</strain>
    </source>
</reference>
<keyword evidence="2" id="KW-1185">Reference proteome</keyword>
<sequence>MTLDYSLGEGDVALWMGAGVTTAPLLTAAHGTDGSIGLAAMQIACMPGPILRSWSACRS</sequence>
<evidence type="ECO:0000313" key="1">
    <source>
        <dbReference type="EMBL" id="PMR72148.1"/>
    </source>
</evidence>
<name>A0A2N7TVH0_9GAMM</name>
<accession>A0A2N7TVH0</accession>
<protein>
    <submittedName>
        <fullName evidence="1">Uncharacterized protein</fullName>
    </submittedName>
</protein>
<comment type="caution">
    <text evidence="1">The sequence shown here is derived from an EMBL/GenBank/DDBJ whole genome shotgun (WGS) entry which is preliminary data.</text>
</comment>
<evidence type="ECO:0000313" key="2">
    <source>
        <dbReference type="Proteomes" id="UP000235346"/>
    </source>
</evidence>
<dbReference type="EMBL" id="PNRE01000003">
    <property type="protein sequence ID" value="PMR72148.1"/>
    <property type="molecule type" value="Genomic_DNA"/>
</dbReference>
<organism evidence="1 2">
    <name type="scientific">Halomonas heilongjiangensis</name>
    <dbReference type="NCBI Taxonomy" id="1387883"/>
    <lineage>
        <taxon>Bacteria</taxon>
        <taxon>Pseudomonadati</taxon>
        <taxon>Pseudomonadota</taxon>
        <taxon>Gammaproteobacteria</taxon>
        <taxon>Oceanospirillales</taxon>
        <taxon>Halomonadaceae</taxon>
        <taxon>Halomonas</taxon>
    </lineage>
</organism>
<dbReference type="Proteomes" id="UP000235346">
    <property type="component" value="Unassembled WGS sequence"/>
</dbReference>